<gene>
    <name evidence="1" type="ORF">METZ01_LOCUS473992</name>
</gene>
<dbReference type="EMBL" id="UINC01201686">
    <property type="protein sequence ID" value="SVE21138.1"/>
    <property type="molecule type" value="Genomic_DNA"/>
</dbReference>
<proteinExistence type="predicted"/>
<sequence length="123" mass="14288">TAQISFNNYFNITVLDKSILQHSVSDLSTYLLKHTLNFASEADQLIASEGNVLFTSSFTFENAKYQESVNKFRINRWVRFIEDSDRLHILELVYSPDSDIDNVIWNDMRLLFESFGKIGKDPE</sequence>
<organism evidence="1">
    <name type="scientific">marine metagenome</name>
    <dbReference type="NCBI Taxonomy" id="408172"/>
    <lineage>
        <taxon>unclassified sequences</taxon>
        <taxon>metagenomes</taxon>
        <taxon>ecological metagenomes</taxon>
    </lineage>
</organism>
<accession>A0A383BP37</accession>
<evidence type="ECO:0000313" key="1">
    <source>
        <dbReference type="EMBL" id="SVE21138.1"/>
    </source>
</evidence>
<feature type="non-terminal residue" evidence="1">
    <location>
        <position position="1"/>
    </location>
</feature>
<reference evidence="1" key="1">
    <citation type="submission" date="2018-05" db="EMBL/GenBank/DDBJ databases">
        <authorList>
            <person name="Lanie J.A."/>
            <person name="Ng W.-L."/>
            <person name="Kazmierczak K.M."/>
            <person name="Andrzejewski T.M."/>
            <person name="Davidsen T.M."/>
            <person name="Wayne K.J."/>
            <person name="Tettelin H."/>
            <person name="Glass J.I."/>
            <person name="Rusch D."/>
            <person name="Podicherti R."/>
            <person name="Tsui H.-C.T."/>
            <person name="Winkler M.E."/>
        </authorList>
    </citation>
    <scope>NUCLEOTIDE SEQUENCE</scope>
</reference>
<name>A0A383BP37_9ZZZZ</name>
<dbReference type="AlphaFoldDB" id="A0A383BP37"/>
<protein>
    <submittedName>
        <fullName evidence="1">Uncharacterized protein</fullName>
    </submittedName>
</protein>